<dbReference type="AlphaFoldDB" id="A0A026WC38"/>
<keyword evidence="1" id="KW-0732">Signal</keyword>
<evidence type="ECO:0000313" key="3">
    <source>
        <dbReference type="Proteomes" id="UP000053097"/>
    </source>
</evidence>
<keyword evidence="3" id="KW-1185">Reference proteome</keyword>
<feature type="non-terminal residue" evidence="2">
    <location>
        <position position="1"/>
    </location>
</feature>
<proteinExistence type="predicted"/>
<gene>
    <name evidence="2" type="ORF">X777_06310</name>
</gene>
<accession>A0A026WC38</accession>
<name>A0A026WC38_OOCBI</name>
<dbReference type="EMBL" id="KK107293">
    <property type="protein sequence ID" value="EZA53231.1"/>
    <property type="molecule type" value="Genomic_DNA"/>
</dbReference>
<evidence type="ECO:0000313" key="2">
    <source>
        <dbReference type="EMBL" id="EZA53231.1"/>
    </source>
</evidence>
<protein>
    <recommendedName>
        <fullName evidence="4">Secreted protein</fullName>
    </recommendedName>
</protein>
<dbReference type="Proteomes" id="UP000053097">
    <property type="component" value="Unassembled WGS sequence"/>
</dbReference>
<evidence type="ECO:0008006" key="4">
    <source>
        <dbReference type="Google" id="ProtNLM"/>
    </source>
</evidence>
<organism evidence="2 3">
    <name type="scientific">Ooceraea biroi</name>
    <name type="common">Clonal raider ant</name>
    <name type="synonym">Cerapachys biroi</name>
    <dbReference type="NCBI Taxonomy" id="2015173"/>
    <lineage>
        <taxon>Eukaryota</taxon>
        <taxon>Metazoa</taxon>
        <taxon>Ecdysozoa</taxon>
        <taxon>Arthropoda</taxon>
        <taxon>Hexapoda</taxon>
        <taxon>Insecta</taxon>
        <taxon>Pterygota</taxon>
        <taxon>Neoptera</taxon>
        <taxon>Endopterygota</taxon>
        <taxon>Hymenoptera</taxon>
        <taxon>Apocrita</taxon>
        <taxon>Aculeata</taxon>
        <taxon>Formicoidea</taxon>
        <taxon>Formicidae</taxon>
        <taxon>Dorylinae</taxon>
        <taxon>Ooceraea</taxon>
    </lineage>
</organism>
<feature type="signal peptide" evidence="1">
    <location>
        <begin position="1"/>
        <end position="17"/>
    </location>
</feature>
<feature type="chain" id="PRO_5001540968" description="Secreted protein" evidence="1">
    <location>
        <begin position="18"/>
        <end position="157"/>
    </location>
</feature>
<reference evidence="2 3" key="1">
    <citation type="journal article" date="2014" name="Curr. Biol.">
        <title>The genome of the clonal raider ant Cerapachys biroi.</title>
        <authorList>
            <person name="Oxley P.R."/>
            <person name="Ji L."/>
            <person name="Fetter-Pruneda I."/>
            <person name="McKenzie S.K."/>
            <person name="Li C."/>
            <person name="Hu H."/>
            <person name="Zhang G."/>
            <person name="Kronauer D.J."/>
        </authorList>
    </citation>
    <scope>NUCLEOTIDE SEQUENCE [LARGE SCALE GENOMIC DNA]</scope>
</reference>
<evidence type="ECO:0000256" key="1">
    <source>
        <dbReference type="SAM" id="SignalP"/>
    </source>
</evidence>
<sequence length="157" mass="17265">LLLMLLLLLLLLLLLSGRYWQTTVSGGGGCTCITMLLLLREIVAGCDCTASTGPRVRRLGNSTQRPSRYSTPPPPTRPFGNFLLSVTREPNSLDACYHRRRDAPIRSAALAKLLPAATPLDHLEPSQIRSAARATFCFPLPHAGVHDMFHHPSPMER</sequence>